<evidence type="ECO:0000313" key="3">
    <source>
        <dbReference type="Proteomes" id="UP000094969"/>
    </source>
</evidence>
<dbReference type="PANTHER" id="PTHR35272">
    <property type="entry name" value="THIOL:DISULFIDE INTERCHANGE PROTEIN DSBC-RELATED"/>
    <property type="match status" value="1"/>
</dbReference>
<dbReference type="Proteomes" id="UP000094969">
    <property type="component" value="Chromosome"/>
</dbReference>
<feature type="domain" description="Thioredoxin" evidence="1">
    <location>
        <begin position="78"/>
        <end position="264"/>
    </location>
</feature>
<dbReference type="CDD" id="cd03023">
    <property type="entry name" value="DsbA_Com1_like"/>
    <property type="match status" value="1"/>
</dbReference>
<keyword evidence="3" id="KW-1185">Reference proteome</keyword>
<evidence type="ECO:0000259" key="1">
    <source>
        <dbReference type="PROSITE" id="PS51352"/>
    </source>
</evidence>
<dbReference type="Pfam" id="PF01323">
    <property type="entry name" value="DSBA"/>
    <property type="match status" value="1"/>
</dbReference>
<dbReference type="STRING" id="1526658.BHK69_19230"/>
<dbReference type="PROSITE" id="PS51352">
    <property type="entry name" value="THIOREDOXIN_2"/>
    <property type="match status" value="1"/>
</dbReference>
<dbReference type="EMBL" id="CP017147">
    <property type="protein sequence ID" value="AOO84612.1"/>
    <property type="molecule type" value="Genomic_DNA"/>
</dbReference>
<dbReference type="OrthoDB" id="9780147at2"/>
<accession>A0A1D7UB61</accession>
<evidence type="ECO:0000313" key="2">
    <source>
        <dbReference type="EMBL" id="AOO84612.1"/>
    </source>
</evidence>
<dbReference type="InterPro" id="IPR036249">
    <property type="entry name" value="Thioredoxin-like_sf"/>
</dbReference>
<dbReference type="KEGG" id="bvv:BHK69_19230"/>
<reference evidence="2 3" key="1">
    <citation type="journal article" date="2015" name="Antonie Van Leeuwenhoek">
        <title>Bosea vaviloviae sp. nov., a new species of slow-growing rhizobia isolated from nodules of the relict species Vavilovia formosa (Stev.) Fed.</title>
        <authorList>
            <person name="Safronova V.I."/>
            <person name="Kuznetsova I.G."/>
            <person name="Sazanova A.L."/>
            <person name="Kimeklis A.K."/>
            <person name="Belimov A.A."/>
            <person name="Andronov E.E."/>
            <person name="Pinaev A.G."/>
            <person name="Chizhevskaya E.P."/>
            <person name="Pukhaev A.R."/>
            <person name="Popov K.P."/>
            <person name="Willems A."/>
            <person name="Tikhonovich I.A."/>
        </authorList>
    </citation>
    <scope>NUCLEOTIDE SEQUENCE [LARGE SCALE GENOMIC DNA]</scope>
    <source>
        <strain evidence="2 3">Vaf18</strain>
    </source>
</reference>
<dbReference type="Gene3D" id="3.40.30.10">
    <property type="entry name" value="Glutaredoxin"/>
    <property type="match status" value="1"/>
</dbReference>
<dbReference type="SUPFAM" id="SSF52833">
    <property type="entry name" value="Thioredoxin-like"/>
    <property type="match status" value="1"/>
</dbReference>
<dbReference type="InterPro" id="IPR051470">
    <property type="entry name" value="Thiol:disulfide_interchange"/>
</dbReference>
<dbReference type="InterPro" id="IPR001853">
    <property type="entry name" value="DSBA-like_thioredoxin_dom"/>
</dbReference>
<protein>
    <submittedName>
        <fullName evidence="2">Disulfide bond formation protein DsbA</fullName>
    </submittedName>
</protein>
<dbReference type="PANTHER" id="PTHR35272:SF3">
    <property type="entry name" value="THIOL:DISULFIDE INTERCHANGE PROTEIN DSBC"/>
    <property type="match status" value="1"/>
</dbReference>
<name>A0A1D7UB61_9HYPH</name>
<proteinExistence type="predicted"/>
<sequence>MIALPFLLQLDFAVLRRAGLALSALLVAGSLTMAPARAQSSALTPEQRKAVVDLIRETLQQNPELVQEALIEIERRNTVAQAEAQRSAVTAEKARLVDPATSVIVGNPQGDVTIVEFMDYNCGFCKRALEDVRALVKEDPKLKVVIKDFPILGPDSVEASRVAVAAMNQLQGAKYFEFHNKLMATKGRVNGAKALEVAKDAGADIERLKKDMDASATKAVIEDTVALGDRLGLTGTPAFILGDEVVFGAVGQAALKVKIDAVRKCGKATCSG</sequence>
<gene>
    <name evidence="2" type="ORF">BHK69_19230</name>
</gene>
<dbReference type="InterPro" id="IPR013766">
    <property type="entry name" value="Thioredoxin_domain"/>
</dbReference>
<organism evidence="2 3">
    <name type="scientific">Bosea vaviloviae</name>
    <dbReference type="NCBI Taxonomy" id="1526658"/>
    <lineage>
        <taxon>Bacteria</taxon>
        <taxon>Pseudomonadati</taxon>
        <taxon>Pseudomonadota</taxon>
        <taxon>Alphaproteobacteria</taxon>
        <taxon>Hyphomicrobiales</taxon>
        <taxon>Boseaceae</taxon>
        <taxon>Bosea</taxon>
    </lineage>
</organism>
<dbReference type="AlphaFoldDB" id="A0A1D7UB61"/>
<dbReference type="GO" id="GO:0016491">
    <property type="term" value="F:oxidoreductase activity"/>
    <property type="evidence" value="ECO:0007669"/>
    <property type="project" value="InterPro"/>
</dbReference>